<dbReference type="Proteomes" id="UP000316778">
    <property type="component" value="Unassembled WGS sequence"/>
</dbReference>
<evidence type="ECO:0000259" key="7">
    <source>
        <dbReference type="Pfam" id="PF14322"/>
    </source>
</evidence>
<keyword evidence="3" id="KW-0732">Signal</keyword>
<comment type="caution">
    <text evidence="8">The sequence shown here is derived from an EMBL/GenBank/DDBJ whole genome shotgun (WGS) entry which is preliminary data.</text>
</comment>
<keyword evidence="9" id="KW-1185">Reference proteome</keyword>
<accession>A0A562TFX0</accession>
<reference evidence="8 9" key="1">
    <citation type="journal article" date="2013" name="Stand. Genomic Sci.">
        <title>Genomic Encyclopedia of Type Strains, Phase I: The one thousand microbial genomes (KMG-I) project.</title>
        <authorList>
            <person name="Kyrpides N.C."/>
            <person name="Woyke T."/>
            <person name="Eisen J.A."/>
            <person name="Garrity G."/>
            <person name="Lilburn T.G."/>
            <person name="Beck B.J."/>
            <person name="Whitman W.B."/>
            <person name="Hugenholtz P."/>
            <person name="Klenk H.P."/>
        </authorList>
    </citation>
    <scope>NUCLEOTIDE SEQUENCE [LARGE SCALE GENOMIC DNA]</scope>
    <source>
        <strain evidence="8 9">DSM 13484</strain>
    </source>
</reference>
<dbReference type="AlphaFoldDB" id="A0A562TFX0"/>
<evidence type="ECO:0000256" key="1">
    <source>
        <dbReference type="ARBA" id="ARBA00004442"/>
    </source>
</evidence>
<dbReference type="PROSITE" id="PS51257">
    <property type="entry name" value="PROKAR_LIPOPROTEIN"/>
    <property type="match status" value="1"/>
</dbReference>
<evidence type="ECO:0000256" key="3">
    <source>
        <dbReference type="ARBA" id="ARBA00022729"/>
    </source>
</evidence>
<dbReference type="RefSeq" id="WP_145710991.1">
    <property type="nucleotide sequence ID" value="NZ_BAAAFY010000001.1"/>
</dbReference>
<gene>
    <name evidence="8" type="ORF">LX66_1241</name>
</gene>
<evidence type="ECO:0000313" key="8">
    <source>
        <dbReference type="EMBL" id="TWI91860.1"/>
    </source>
</evidence>
<dbReference type="InterPro" id="IPR012944">
    <property type="entry name" value="SusD_RagB_dom"/>
</dbReference>
<evidence type="ECO:0000313" key="9">
    <source>
        <dbReference type="Proteomes" id="UP000316778"/>
    </source>
</evidence>
<keyword evidence="5" id="KW-0998">Cell outer membrane</keyword>
<evidence type="ECO:0000259" key="6">
    <source>
        <dbReference type="Pfam" id="PF07980"/>
    </source>
</evidence>
<feature type="domain" description="SusD-like N-terminal" evidence="7">
    <location>
        <begin position="91"/>
        <end position="229"/>
    </location>
</feature>
<dbReference type="Gene3D" id="1.25.40.390">
    <property type="match status" value="1"/>
</dbReference>
<dbReference type="InterPro" id="IPR033985">
    <property type="entry name" value="SusD-like_N"/>
</dbReference>
<comment type="subcellular location">
    <subcellularLocation>
        <location evidence="1">Cell outer membrane</location>
    </subcellularLocation>
</comment>
<sequence>MKYLAKYISIAFLFFILLSCNKKLDVEPGTSIVPEQITNEADVEAVILGNYKSLQHFSAFGERYILIPDMLVDAKLSFVGTFIPYSEILRKQQDKTSSIAEGIWNRGYQLINTSNLALSKMDLVSDDNKAAFTAEAKFIRGITYFMLGGLFGKPYSAGNITTNEAVPLVLEPVLNSSDLATGNKPRATVDAVYKQVIEDLQDAAANLPADNGARANKFAAYAFLARVYMAQGNYAEAAAAANMVITEGNFTLATSFDMAFNNAANSPEDVFAIQQNEQSNAGVNNNGLTTFFAASPTGRGDVQVDPTIADLYEDGDIRKTYFYEGESITGAQGSYTRKWEKRYSVIPVVRLAEMYLTRAEANFRNSSAIGDTPLNDINAVRDRSNATAKVTLAEDDFIAERFRELAFEGDRYWTVKRLRLDVGSRPYDDDKLILPIPQRERDVNSQLTQNSGY</sequence>
<feature type="domain" description="RagB/SusD" evidence="6">
    <location>
        <begin position="330"/>
        <end position="417"/>
    </location>
</feature>
<protein>
    <submittedName>
        <fullName evidence="8">SusD-like starch-binding protein associating with outer membrane</fullName>
    </submittedName>
</protein>
<dbReference type="InterPro" id="IPR011990">
    <property type="entry name" value="TPR-like_helical_dom_sf"/>
</dbReference>
<organism evidence="8 9">
    <name type="scientific">Chitinophaga japonensis</name>
    <name type="common">Flexibacter japonensis</name>
    <dbReference type="NCBI Taxonomy" id="104662"/>
    <lineage>
        <taxon>Bacteria</taxon>
        <taxon>Pseudomonadati</taxon>
        <taxon>Bacteroidota</taxon>
        <taxon>Chitinophagia</taxon>
        <taxon>Chitinophagales</taxon>
        <taxon>Chitinophagaceae</taxon>
        <taxon>Chitinophaga</taxon>
    </lineage>
</organism>
<evidence type="ECO:0000256" key="2">
    <source>
        <dbReference type="ARBA" id="ARBA00006275"/>
    </source>
</evidence>
<evidence type="ECO:0000256" key="4">
    <source>
        <dbReference type="ARBA" id="ARBA00023136"/>
    </source>
</evidence>
<evidence type="ECO:0000256" key="5">
    <source>
        <dbReference type="ARBA" id="ARBA00023237"/>
    </source>
</evidence>
<dbReference type="CDD" id="cd08977">
    <property type="entry name" value="SusD"/>
    <property type="match status" value="1"/>
</dbReference>
<name>A0A562TFX0_CHIJA</name>
<dbReference type="SUPFAM" id="SSF48452">
    <property type="entry name" value="TPR-like"/>
    <property type="match status" value="1"/>
</dbReference>
<dbReference type="OrthoDB" id="1080118at2"/>
<dbReference type="Pfam" id="PF14322">
    <property type="entry name" value="SusD-like_3"/>
    <property type="match status" value="1"/>
</dbReference>
<dbReference type="GO" id="GO:0009279">
    <property type="term" value="C:cell outer membrane"/>
    <property type="evidence" value="ECO:0007669"/>
    <property type="project" value="UniProtKB-SubCell"/>
</dbReference>
<keyword evidence="4" id="KW-0472">Membrane</keyword>
<dbReference type="EMBL" id="VLLG01000002">
    <property type="protein sequence ID" value="TWI91860.1"/>
    <property type="molecule type" value="Genomic_DNA"/>
</dbReference>
<comment type="similarity">
    <text evidence="2">Belongs to the SusD family.</text>
</comment>
<proteinExistence type="inferred from homology"/>
<dbReference type="Pfam" id="PF07980">
    <property type="entry name" value="SusD_RagB"/>
    <property type="match status" value="1"/>
</dbReference>